<evidence type="ECO:0000256" key="2">
    <source>
        <dbReference type="ARBA" id="ARBA00022448"/>
    </source>
</evidence>
<comment type="similarity">
    <text evidence="7">Belongs to the binding-protein-dependent transport system permease family.</text>
</comment>
<comment type="caution">
    <text evidence="9">The sequence shown here is derived from an EMBL/GenBank/DDBJ whole genome shotgun (WGS) entry which is preliminary data.</text>
</comment>
<evidence type="ECO:0000259" key="8">
    <source>
        <dbReference type="PROSITE" id="PS50928"/>
    </source>
</evidence>
<feature type="transmembrane region" description="Helical" evidence="7">
    <location>
        <begin position="225"/>
        <end position="242"/>
    </location>
</feature>
<proteinExistence type="inferred from homology"/>
<dbReference type="CDD" id="cd06261">
    <property type="entry name" value="TM_PBP2"/>
    <property type="match status" value="1"/>
</dbReference>
<evidence type="ECO:0000313" key="9">
    <source>
        <dbReference type="EMBL" id="RFU95753.1"/>
    </source>
</evidence>
<dbReference type="GO" id="GO:0005886">
    <property type="term" value="C:plasma membrane"/>
    <property type="evidence" value="ECO:0007669"/>
    <property type="project" value="UniProtKB-SubCell"/>
</dbReference>
<dbReference type="SUPFAM" id="SSF161098">
    <property type="entry name" value="MetI-like"/>
    <property type="match status" value="1"/>
</dbReference>
<accession>A0A372MJZ2</accession>
<evidence type="ECO:0000256" key="3">
    <source>
        <dbReference type="ARBA" id="ARBA00022475"/>
    </source>
</evidence>
<evidence type="ECO:0000313" key="10">
    <source>
        <dbReference type="Proteomes" id="UP000264002"/>
    </source>
</evidence>
<reference evidence="9 10" key="2">
    <citation type="submission" date="2018-09" db="EMBL/GenBank/DDBJ databases">
        <title>Genome of Sphaerochaeta halotolerans strain 4-11.</title>
        <authorList>
            <person name="Nazina T.N."/>
            <person name="Sokolova D.S."/>
        </authorList>
    </citation>
    <scope>NUCLEOTIDE SEQUENCE [LARGE SCALE GENOMIC DNA]</scope>
    <source>
        <strain evidence="9 10">4-11</strain>
    </source>
</reference>
<keyword evidence="6 7" id="KW-0472">Membrane</keyword>
<dbReference type="InterPro" id="IPR000515">
    <property type="entry name" value="MetI-like"/>
</dbReference>
<feature type="transmembrane region" description="Helical" evidence="7">
    <location>
        <begin position="119"/>
        <end position="139"/>
    </location>
</feature>
<name>A0A372MJZ2_9SPIR</name>
<evidence type="ECO:0000256" key="5">
    <source>
        <dbReference type="ARBA" id="ARBA00022989"/>
    </source>
</evidence>
<keyword evidence="10" id="KW-1185">Reference proteome</keyword>
<dbReference type="Pfam" id="PF00528">
    <property type="entry name" value="BPD_transp_1"/>
    <property type="match status" value="1"/>
</dbReference>
<feature type="domain" description="ABC transmembrane type-1" evidence="8">
    <location>
        <begin position="82"/>
        <end position="293"/>
    </location>
</feature>
<dbReference type="AlphaFoldDB" id="A0A372MJZ2"/>
<dbReference type="InterPro" id="IPR035906">
    <property type="entry name" value="MetI-like_sf"/>
</dbReference>
<dbReference type="RefSeq" id="WP_117329150.1">
    <property type="nucleotide sequence ID" value="NZ_QUWK01000002.1"/>
</dbReference>
<dbReference type="OrthoDB" id="9787541at2"/>
<dbReference type="Gene3D" id="1.10.3720.10">
    <property type="entry name" value="MetI-like"/>
    <property type="match status" value="1"/>
</dbReference>
<dbReference type="EMBL" id="QUWK01000002">
    <property type="protein sequence ID" value="RFU95753.1"/>
    <property type="molecule type" value="Genomic_DNA"/>
</dbReference>
<reference evidence="10" key="1">
    <citation type="submission" date="2018-08" db="EMBL/GenBank/DDBJ databases">
        <authorList>
            <person name="Grouzdev D.S."/>
            <person name="Krutkina M.S."/>
        </authorList>
    </citation>
    <scope>NUCLEOTIDE SEQUENCE [LARGE SCALE GENOMIC DNA]</scope>
    <source>
        <strain evidence="10">4-11</strain>
    </source>
</reference>
<feature type="transmembrane region" description="Helical" evidence="7">
    <location>
        <begin position="272"/>
        <end position="294"/>
    </location>
</feature>
<feature type="transmembrane region" description="Helical" evidence="7">
    <location>
        <begin position="171"/>
        <end position="191"/>
    </location>
</feature>
<feature type="transmembrane region" description="Helical" evidence="7">
    <location>
        <begin position="86"/>
        <end position="107"/>
    </location>
</feature>
<dbReference type="GO" id="GO:0055085">
    <property type="term" value="P:transmembrane transport"/>
    <property type="evidence" value="ECO:0007669"/>
    <property type="project" value="InterPro"/>
</dbReference>
<keyword evidence="4 7" id="KW-0812">Transmembrane</keyword>
<keyword evidence="2 7" id="KW-0813">Transport</keyword>
<dbReference type="PANTHER" id="PTHR43227:SF7">
    <property type="entry name" value="ARABINOOLIGOSACCHARIDES TRANSPORT SYSTEM PERMEASE PROTEIN ARAP"/>
    <property type="match status" value="1"/>
</dbReference>
<evidence type="ECO:0000256" key="1">
    <source>
        <dbReference type="ARBA" id="ARBA00004651"/>
    </source>
</evidence>
<organism evidence="9 10">
    <name type="scientific">Sphaerochaeta halotolerans</name>
    <dbReference type="NCBI Taxonomy" id="2293840"/>
    <lineage>
        <taxon>Bacteria</taxon>
        <taxon>Pseudomonadati</taxon>
        <taxon>Spirochaetota</taxon>
        <taxon>Spirochaetia</taxon>
        <taxon>Spirochaetales</taxon>
        <taxon>Sphaerochaetaceae</taxon>
        <taxon>Sphaerochaeta</taxon>
    </lineage>
</organism>
<evidence type="ECO:0000256" key="6">
    <source>
        <dbReference type="ARBA" id="ARBA00023136"/>
    </source>
</evidence>
<protein>
    <submittedName>
        <fullName evidence="9">Sugar ABC transporter permease</fullName>
    </submittedName>
</protein>
<dbReference type="Proteomes" id="UP000264002">
    <property type="component" value="Unassembled WGS sequence"/>
</dbReference>
<dbReference type="InterPro" id="IPR050809">
    <property type="entry name" value="UgpAE/MalFG_permease"/>
</dbReference>
<sequence>MQTSPRASTKVKALKTRAQQEQRLGWLLVLPSVVIILSLILYPIIYNMFLSLFTFDYSGQRSFVGFGNYAKVLADPEFRTALGTTILYVVLTTLGTTVLGVVVALALNKEFPLRGLVRSIVLLPYVAPVISVVFAWQFVFDPVNGIFMDIFHSKLGIFAERVNIVGDPNTAVWAAIVFSIWKNFPFIYLMVLSRLQAVDKTLYEAADVDGASSWQQFKAITMPEIYYVVSALILLRVIWNFNKFDEVYLLSSNVRVLSVYTYLKAFTGSMDFGQGATLAVLQFFILIGFILFYVKKVLKW</sequence>
<evidence type="ECO:0000256" key="7">
    <source>
        <dbReference type="RuleBase" id="RU363032"/>
    </source>
</evidence>
<evidence type="ECO:0000256" key="4">
    <source>
        <dbReference type="ARBA" id="ARBA00022692"/>
    </source>
</evidence>
<feature type="transmembrane region" description="Helical" evidence="7">
    <location>
        <begin position="24"/>
        <end position="45"/>
    </location>
</feature>
<keyword evidence="3" id="KW-1003">Cell membrane</keyword>
<dbReference type="PROSITE" id="PS50928">
    <property type="entry name" value="ABC_TM1"/>
    <property type="match status" value="1"/>
</dbReference>
<comment type="subcellular location">
    <subcellularLocation>
        <location evidence="1 7">Cell membrane</location>
        <topology evidence="1 7">Multi-pass membrane protein</topology>
    </subcellularLocation>
</comment>
<keyword evidence="5 7" id="KW-1133">Transmembrane helix</keyword>
<gene>
    <name evidence="9" type="ORF">DYP60_01735</name>
</gene>
<dbReference type="PANTHER" id="PTHR43227">
    <property type="entry name" value="BLL4140 PROTEIN"/>
    <property type="match status" value="1"/>
</dbReference>